<proteinExistence type="predicted"/>
<organism evidence="1 2">
    <name type="scientific">Bradyrhizobium japonicum</name>
    <dbReference type="NCBI Taxonomy" id="375"/>
    <lineage>
        <taxon>Bacteria</taxon>
        <taxon>Pseudomonadati</taxon>
        <taxon>Pseudomonadota</taxon>
        <taxon>Alphaproteobacteria</taxon>
        <taxon>Hyphomicrobiales</taxon>
        <taxon>Nitrobacteraceae</taxon>
        <taxon>Bradyrhizobium</taxon>
    </lineage>
</organism>
<dbReference type="EMBL" id="JRPN01000004">
    <property type="protein sequence ID" value="KGT80361.1"/>
    <property type="molecule type" value="Genomic_DNA"/>
</dbReference>
<reference evidence="1 2" key="1">
    <citation type="submission" date="2014-09" db="EMBL/GenBank/DDBJ databases">
        <title>Draft genome of Bradyrhizobium japonicum Is-34.</title>
        <authorList>
            <person name="Tsurumaru H."/>
            <person name="Yamakawa T."/>
            <person name="Hashimoto S."/>
            <person name="Okizaki K."/>
            <person name="Kanesaki Y."/>
            <person name="Yoshikawa H."/>
            <person name="Yajima S."/>
        </authorList>
    </citation>
    <scope>NUCLEOTIDE SEQUENCE [LARGE SCALE GENOMIC DNA]</scope>
    <source>
        <strain evidence="1 2">Is-34</strain>
    </source>
</reference>
<dbReference type="AlphaFoldDB" id="A0A0A3Y4P7"/>
<evidence type="ECO:0000313" key="2">
    <source>
        <dbReference type="Proteomes" id="UP000030377"/>
    </source>
</evidence>
<sequence length="119" mass="12432">MIQAPPAPPVLEQSLAKFTKADLDKACAEAHARGRAEAFEESVTDGGVAAAQARISAIMALPEAKGREKTAQNLAMNGKVPIGAAKFALAHAPTDAAAFRTNNSLGLYLVDDLEGKKFK</sequence>
<dbReference type="RefSeq" id="WP_028158130.1">
    <property type="nucleotide sequence ID" value="NZ_JANUDC010000001.1"/>
</dbReference>
<accession>A0A0A3Y4P7</accession>
<evidence type="ECO:0000313" key="1">
    <source>
        <dbReference type="EMBL" id="KGT80361.1"/>
    </source>
</evidence>
<dbReference type="Proteomes" id="UP000030377">
    <property type="component" value="Unassembled WGS sequence"/>
</dbReference>
<protein>
    <submittedName>
        <fullName evidence="1">Uncharacterized protein</fullName>
    </submittedName>
</protein>
<gene>
    <name evidence="1" type="ORF">MA20_07060</name>
</gene>
<name>A0A0A3Y4P7_BRAJP</name>
<comment type="caution">
    <text evidence="1">The sequence shown here is derived from an EMBL/GenBank/DDBJ whole genome shotgun (WGS) entry which is preliminary data.</text>
</comment>